<dbReference type="SUPFAM" id="SSF54826">
    <property type="entry name" value="Enolase N-terminal domain-like"/>
    <property type="match status" value="1"/>
</dbReference>
<dbReference type="SFLD" id="SFLDS00001">
    <property type="entry name" value="Enolase"/>
    <property type="match status" value="1"/>
</dbReference>
<dbReference type="RefSeq" id="WP_187637674.1">
    <property type="nucleotide sequence ID" value="NZ_VZQQ01000038.1"/>
</dbReference>
<dbReference type="InterPro" id="IPR036849">
    <property type="entry name" value="Enolase-like_C_sf"/>
</dbReference>
<evidence type="ECO:0000256" key="3">
    <source>
        <dbReference type="ARBA" id="ARBA00008031"/>
    </source>
</evidence>
<dbReference type="InterPro" id="IPR029017">
    <property type="entry name" value="Enolase-like_N"/>
</dbReference>
<organism evidence="9 10">
    <name type="scientific">Paraburkholderia podalyriae</name>
    <dbReference type="NCBI Taxonomy" id="1938811"/>
    <lineage>
        <taxon>Bacteria</taxon>
        <taxon>Pseudomonadati</taxon>
        <taxon>Pseudomonadota</taxon>
        <taxon>Betaproteobacteria</taxon>
        <taxon>Burkholderiales</taxon>
        <taxon>Burkholderiaceae</taxon>
        <taxon>Paraburkholderia</taxon>
    </lineage>
</organism>
<dbReference type="SUPFAM" id="SSF51604">
    <property type="entry name" value="Enolase C-terminal domain-like"/>
    <property type="match status" value="1"/>
</dbReference>
<proteinExistence type="inferred from homology"/>
<dbReference type="InterPro" id="IPR029065">
    <property type="entry name" value="Enolase_C-like"/>
</dbReference>
<dbReference type="EMBL" id="VZQQ01000038">
    <property type="protein sequence ID" value="MBC8750731.1"/>
    <property type="molecule type" value="Genomic_DNA"/>
</dbReference>
<keyword evidence="4" id="KW-0479">Metal-binding</keyword>
<reference evidence="9 10" key="1">
    <citation type="submission" date="2019-09" db="EMBL/GenBank/DDBJ databases">
        <title>Paraburkholderia podalyriae sp. nov., A South African Podalyria-associated rhizobium.</title>
        <authorList>
            <person name="Mavima L."/>
            <person name="Beukes C.W."/>
            <person name="Palmer M."/>
            <person name="De Meyer S.E."/>
            <person name="James E.K."/>
            <person name="Maluk M."/>
            <person name="Avontuur J.R."/>
            <person name="Chan W.Y."/>
            <person name="Venter S.N."/>
            <person name="Steenkamp E.T."/>
        </authorList>
    </citation>
    <scope>NUCLEOTIDE SEQUENCE [LARGE SCALE GENOMIC DNA]</scope>
    <source>
        <strain evidence="9 10">WC7.3b</strain>
    </source>
</reference>
<dbReference type="Pfam" id="PF13378">
    <property type="entry name" value="MR_MLE_C"/>
    <property type="match status" value="1"/>
</dbReference>
<sequence length="372" mass="39723">MKIAAVETFEIRLPYRRNHTLSSGPLYGAHSVIVRLQTDEGLVGAGEASIPGGPVWSEESVSSARAVIEEYLAPAILGRDPLQCSDVAAVMSKTVRGNPFARAAIEMACFDVAGQALGVPVAQLVGGRRRSSVPMVWSLASGVVEQEIEEARDVNERFGISRFKVKVGHLEAAADIQRVRTLVSNVPEDFQIRLDANQGWNEMTANWALPRLQDLGITVLEQPLPKWDLAGMARLKKQSRVAIMADESAMNANDVLNIIRSASADMIALKLAKAGGILATLQSATVADAAGLSYYMGCMMDTGLGTAAYLQTASALKDMSYGAALPGPLMMSSDILSTEIVYRDGNIEVPAGPGLGVAVDWDAVEHLSNKTR</sequence>
<evidence type="ECO:0000256" key="1">
    <source>
        <dbReference type="ARBA" id="ARBA00001936"/>
    </source>
</evidence>
<gene>
    <name evidence="9" type="ORF">F6X42_30345</name>
</gene>
<keyword evidence="5" id="KW-0058">Aromatic hydrocarbons catabolism</keyword>
<comment type="caution">
    <text evidence="9">The sequence shown here is derived from an EMBL/GenBank/DDBJ whole genome shotgun (WGS) entry which is preliminary data.</text>
</comment>
<dbReference type="SMART" id="SM00922">
    <property type="entry name" value="MR_MLE"/>
    <property type="match status" value="1"/>
</dbReference>
<dbReference type="NCBIfam" id="TIGR02534">
    <property type="entry name" value="mucon_cyclo"/>
    <property type="match status" value="1"/>
</dbReference>
<keyword evidence="7" id="KW-0413">Isomerase</keyword>
<feature type="domain" description="Mandelate racemase/muconate lactonizing enzyme C-terminal" evidence="8">
    <location>
        <begin position="144"/>
        <end position="242"/>
    </location>
</feature>
<comment type="similarity">
    <text evidence="3">Belongs to the mandelate racemase/muconate lactonizing enzyme family.</text>
</comment>
<evidence type="ECO:0000256" key="5">
    <source>
        <dbReference type="ARBA" id="ARBA00022797"/>
    </source>
</evidence>
<dbReference type="SFLD" id="SFLDF00009">
    <property type="entry name" value="o-succinylbenzoate_synthase"/>
    <property type="match status" value="1"/>
</dbReference>
<comment type="pathway">
    <text evidence="2">Aromatic compound metabolism.</text>
</comment>
<accession>A0ABR7PWR2</accession>
<protein>
    <recommendedName>
        <fullName evidence="8">Mandelate racemase/muconate lactonizing enzyme C-terminal domain-containing protein</fullName>
    </recommendedName>
</protein>
<evidence type="ECO:0000259" key="8">
    <source>
        <dbReference type="SMART" id="SM00922"/>
    </source>
</evidence>
<dbReference type="Proteomes" id="UP000736373">
    <property type="component" value="Unassembled WGS sequence"/>
</dbReference>
<keyword evidence="10" id="KW-1185">Reference proteome</keyword>
<evidence type="ECO:0000256" key="4">
    <source>
        <dbReference type="ARBA" id="ARBA00022723"/>
    </source>
</evidence>
<dbReference type="PANTHER" id="PTHR48073">
    <property type="entry name" value="O-SUCCINYLBENZOATE SYNTHASE-RELATED"/>
    <property type="match status" value="1"/>
</dbReference>
<dbReference type="SFLD" id="SFLDG00180">
    <property type="entry name" value="muconate_cycloisomerase"/>
    <property type="match status" value="1"/>
</dbReference>
<dbReference type="Pfam" id="PF02746">
    <property type="entry name" value="MR_MLE_N"/>
    <property type="match status" value="1"/>
</dbReference>
<dbReference type="Gene3D" id="3.30.390.10">
    <property type="entry name" value="Enolase-like, N-terminal domain"/>
    <property type="match status" value="1"/>
</dbReference>
<name>A0ABR7PWR2_9BURK</name>
<dbReference type="InterPro" id="IPR018110">
    <property type="entry name" value="Mandel_Rmase/mucon_lact_enz_CS"/>
</dbReference>
<evidence type="ECO:0000313" key="9">
    <source>
        <dbReference type="EMBL" id="MBC8750731.1"/>
    </source>
</evidence>
<dbReference type="Gene3D" id="3.20.20.120">
    <property type="entry name" value="Enolase-like C-terminal domain"/>
    <property type="match status" value="1"/>
</dbReference>
<evidence type="ECO:0000256" key="7">
    <source>
        <dbReference type="ARBA" id="ARBA00023235"/>
    </source>
</evidence>
<evidence type="ECO:0000256" key="2">
    <source>
        <dbReference type="ARBA" id="ARBA00005211"/>
    </source>
</evidence>
<dbReference type="InterPro" id="IPR013341">
    <property type="entry name" value="Mandelate_racemase_N_dom"/>
</dbReference>
<dbReference type="InterPro" id="IPR013370">
    <property type="entry name" value="Chloromuconate_cycloisomerase"/>
</dbReference>
<keyword evidence="6" id="KW-0464">Manganese</keyword>
<evidence type="ECO:0000313" key="10">
    <source>
        <dbReference type="Proteomes" id="UP000736373"/>
    </source>
</evidence>
<comment type="cofactor">
    <cofactor evidence="1">
        <name>Mn(2+)</name>
        <dbReference type="ChEBI" id="CHEBI:29035"/>
    </cofactor>
</comment>
<dbReference type="InterPro" id="IPR013342">
    <property type="entry name" value="Mandelate_racemase_C"/>
</dbReference>
<dbReference type="PANTHER" id="PTHR48073:SF2">
    <property type="entry name" value="O-SUCCINYLBENZOATE SYNTHASE"/>
    <property type="match status" value="1"/>
</dbReference>
<dbReference type="PROSITE" id="PS00909">
    <property type="entry name" value="MR_MLE_2"/>
    <property type="match status" value="1"/>
</dbReference>
<evidence type="ECO:0000256" key="6">
    <source>
        <dbReference type="ARBA" id="ARBA00023211"/>
    </source>
</evidence>